<dbReference type="EMBL" id="JANF02000081">
    <property type="protein sequence ID" value="KER35293.1"/>
    <property type="molecule type" value="Genomic_DNA"/>
</dbReference>
<name>A0A8E0WQW3_9SPHN</name>
<proteinExistence type="predicted"/>
<gene>
    <name evidence="1" type="ORF">AL00_17080</name>
</gene>
<organism evidence="1 2">
    <name type="scientific">Sphingobium indicum F2</name>
    <dbReference type="NCBI Taxonomy" id="1450518"/>
    <lineage>
        <taxon>Bacteria</taxon>
        <taxon>Pseudomonadati</taxon>
        <taxon>Pseudomonadota</taxon>
        <taxon>Alphaproteobacteria</taxon>
        <taxon>Sphingomonadales</taxon>
        <taxon>Sphingomonadaceae</taxon>
        <taxon>Sphingobium</taxon>
    </lineage>
</organism>
<dbReference type="AlphaFoldDB" id="A0A8E0WQW3"/>
<dbReference type="Proteomes" id="UP000028135">
    <property type="component" value="Unassembled WGS sequence"/>
</dbReference>
<sequence>MHQNAIEPGERGTNWTERVAWHVQTFVNGDMPRGKSLADKFASKVAGRFGSAKMNDGRSSCHTGCEEIL</sequence>
<protein>
    <submittedName>
        <fullName evidence="1">Uncharacterized protein</fullName>
    </submittedName>
</protein>
<evidence type="ECO:0000313" key="2">
    <source>
        <dbReference type="Proteomes" id="UP000028135"/>
    </source>
</evidence>
<evidence type="ECO:0000313" key="1">
    <source>
        <dbReference type="EMBL" id="KER35293.1"/>
    </source>
</evidence>
<reference evidence="1 2" key="1">
    <citation type="submission" date="2014-05" db="EMBL/GenBank/DDBJ databases">
        <title>Genome Announcement of Sphingobium lucknowense F2.</title>
        <authorList>
            <person name="Lal R."/>
            <person name="Negi V."/>
            <person name="Lata P."/>
            <person name="Sangwan N."/>
            <person name="Gupta S.K."/>
            <person name="Rao D.L.N."/>
            <person name="Das S."/>
        </authorList>
    </citation>
    <scope>NUCLEOTIDE SEQUENCE [LARGE SCALE GENOMIC DNA]</scope>
    <source>
        <strain evidence="1 2">F2</strain>
    </source>
</reference>
<comment type="caution">
    <text evidence="1">The sequence shown here is derived from an EMBL/GenBank/DDBJ whole genome shotgun (WGS) entry which is preliminary data.</text>
</comment>
<accession>A0A8E0WQW3</accession>